<feature type="transmembrane region" description="Helical" evidence="1">
    <location>
        <begin position="12"/>
        <end position="34"/>
    </location>
</feature>
<dbReference type="EMBL" id="BSPX01000029">
    <property type="protein sequence ID" value="GLT22663.1"/>
    <property type="molecule type" value="Genomic_DNA"/>
</dbReference>
<keyword evidence="1" id="KW-1133">Transmembrane helix</keyword>
<protein>
    <recommendedName>
        <fullName evidence="4">Lysozyme</fullName>
    </recommendedName>
</protein>
<dbReference type="Proteomes" id="UP001157167">
    <property type="component" value="Unassembled WGS sequence"/>
</dbReference>
<keyword evidence="1" id="KW-0812">Transmembrane</keyword>
<keyword evidence="1" id="KW-0472">Membrane</keyword>
<proteinExistence type="predicted"/>
<keyword evidence="3" id="KW-1185">Reference proteome</keyword>
<name>A0ABQ6FAR4_9RHOO</name>
<accession>A0ABQ6FAR4</accession>
<reference evidence="3" key="1">
    <citation type="journal article" date="2019" name="Int. J. Syst. Evol. Microbiol.">
        <title>The Global Catalogue of Microorganisms (GCM) 10K type strain sequencing project: providing services to taxonomists for standard genome sequencing and annotation.</title>
        <authorList>
            <consortium name="The Broad Institute Genomics Platform"/>
            <consortium name="The Broad Institute Genome Sequencing Center for Infectious Disease"/>
            <person name="Wu L."/>
            <person name="Ma J."/>
        </authorList>
    </citation>
    <scope>NUCLEOTIDE SEQUENCE [LARGE SCALE GENOMIC DNA]</scope>
    <source>
        <strain evidence="3">NBRC 102407</strain>
    </source>
</reference>
<evidence type="ECO:0008006" key="4">
    <source>
        <dbReference type="Google" id="ProtNLM"/>
    </source>
</evidence>
<dbReference type="RefSeq" id="WP_284187948.1">
    <property type="nucleotide sequence ID" value="NZ_BSPX01000029.1"/>
</dbReference>
<organism evidence="2 3">
    <name type="scientific">Zoogloea oryzae</name>
    <dbReference type="NCBI Taxonomy" id="310767"/>
    <lineage>
        <taxon>Bacteria</taxon>
        <taxon>Pseudomonadati</taxon>
        <taxon>Pseudomonadota</taxon>
        <taxon>Betaproteobacteria</taxon>
        <taxon>Rhodocyclales</taxon>
        <taxon>Zoogloeaceae</taxon>
        <taxon>Zoogloea</taxon>
    </lineage>
</organism>
<sequence>MITLTALAKRTLYSALAGLIVGGAVAGTGAALYYRAEIAQLISTQAEQAKKAAIDAARRLLDANTRADALSAQLSATESAAAAATLEKAREIPRVTTGRPCLGPGAVRLLNGAGQPGAGTVPQTPGAPAAADAAVATDTDVAGWIAGAQGQYETCRARLGALIDFEEGSPQ</sequence>
<evidence type="ECO:0000256" key="1">
    <source>
        <dbReference type="SAM" id="Phobius"/>
    </source>
</evidence>
<comment type="caution">
    <text evidence="2">The sequence shown here is derived from an EMBL/GenBank/DDBJ whole genome shotgun (WGS) entry which is preliminary data.</text>
</comment>
<evidence type="ECO:0000313" key="3">
    <source>
        <dbReference type="Proteomes" id="UP001157167"/>
    </source>
</evidence>
<evidence type="ECO:0000313" key="2">
    <source>
        <dbReference type="EMBL" id="GLT22663.1"/>
    </source>
</evidence>
<gene>
    <name evidence="2" type="ORF">GCM10007933_21230</name>
</gene>